<proteinExistence type="predicted"/>
<dbReference type="Pfam" id="PF04298">
    <property type="entry name" value="Zn_peptidase_2"/>
    <property type="match status" value="1"/>
</dbReference>
<comment type="caution">
    <text evidence="2">The sequence shown here is derived from an EMBL/GenBank/DDBJ whole genome shotgun (WGS) entry which is preliminary data.</text>
</comment>
<dbReference type="PANTHER" id="PTHR36434:SF1">
    <property type="entry name" value="MEMBRANE PROTEASE YUGP-RELATED"/>
    <property type="match status" value="1"/>
</dbReference>
<gene>
    <name evidence="2" type="ORF">C823_00919</name>
</gene>
<organism evidence="2 3">
    <name type="scientific">Eubacterium plexicaudatum ASF492</name>
    <dbReference type="NCBI Taxonomy" id="1235802"/>
    <lineage>
        <taxon>Bacteria</taxon>
        <taxon>Bacillati</taxon>
        <taxon>Bacillota</taxon>
        <taxon>Clostridia</taxon>
        <taxon>Eubacteriales</taxon>
        <taxon>Eubacteriaceae</taxon>
        <taxon>Eubacterium</taxon>
    </lineage>
</organism>
<evidence type="ECO:0008006" key="4">
    <source>
        <dbReference type="Google" id="ProtNLM"/>
    </source>
</evidence>
<name>N2B810_9FIRM</name>
<keyword evidence="1" id="KW-1133">Transmembrane helix</keyword>
<dbReference type="OrthoDB" id="9784298at2"/>
<evidence type="ECO:0000256" key="1">
    <source>
        <dbReference type="SAM" id="Phobius"/>
    </source>
</evidence>
<keyword evidence="1" id="KW-0812">Transmembrane</keyword>
<dbReference type="PATRIC" id="fig|1235802.3.peg.986"/>
<dbReference type="InterPro" id="IPR007395">
    <property type="entry name" value="Zn_peptidase_2"/>
</dbReference>
<dbReference type="STRING" id="1235802.C823_00919"/>
<evidence type="ECO:0000313" key="2">
    <source>
        <dbReference type="EMBL" id="EMZ36551.1"/>
    </source>
</evidence>
<keyword evidence="3" id="KW-1185">Reference proteome</keyword>
<dbReference type="EMBL" id="AQFT01000023">
    <property type="protein sequence ID" value="EMZ36551.1"/>
    <property type="molecule type" value="Genomic_DNA"/>
</dbReference>
<dbReference type="eggNOG" id="COG2738">
    <property type="taxonomic scope" value="Bacteria"/>
</dbReference>
<dbReference type="HOGENOM" id="CLU_084406_0_0_9"/>
<evidence type="ECO:0000313" key="3">
    <source>
        <dbReference type="Proteomes" id="UP000012589"/>
    </source>
</evidence>
<feature type="transmembrane region" description="Helical" evidence="1">
    <location>
        <begin position="6"/>
        <end position="28"/>
    </location>
</feature>
<dbReference type="AlphaFoldDB" id="N2B810"/>
<dbReference type="Proteomes" id="UP000012589">
    <property type="component" value="Unassembled WGS sequence"/>
</dbReference>
<accession>N2B810</accession>
<protein>
    <recommendedName>
        <fullName evidence="4">Zn-dependent protease</fullName>
    </recommendedName>
</protein>
<feature type="transmembrane region" description="Helical" evidence="1">
    <location>
        <begin position="210"/>
        <end position="231"/>
    </location>
</feature>
<sequence length="237" mass="25291">MPYGYRYGYAIDPTYILVLIGALISMFASMRVKSTFHKYAKVRSRTNMTGAQAAQRVLNSAGIYDVTIRHVAGELTDHYDPRNKTLNLSDSVYGSTSVAAVGVAAHECGHAIQHHKGYSPLQLRSALVPVANLGSSAAWPLIILGILFGGAGSFVCKIGIVLFSAAVLFQIVTLPVEFNASARAVRILGDIGILSEQELPGTKKVLKAAALTYVAGAAAAILQLLRLVMLFGGRDRD</sequence>
<reference evidence="2 3" key="1">
    <citation type="journal article" date="2014" name="Genome Announc.">
        <title>Draft genome sequences of the altered schaedler flora, a defined bacterial community from gnotobiotic mice.</title>
        <authorList>
            <person name="Wannemuehler M.J."/>
            <person name="Overstreet A.M."/>
            <person name="Ward D.V."/>
            <person name="Phillips G.J."/>
        </authorList>
    </citation>
    <scope>NUCLEOTIDE SEQUENCE [LARGE SCALE GENOMIC DNA]</scope>
    <source>
        <strain evidence="2 3">ASF492</strain>
    </source>
</reference>
<keyword evidence="1" id="KW-0472">Membrane</keyword>
<feature type="transmembrane region" description="Helical" evidence="1">
    <location>
        <begin position="141"/>
        <end position="169"/>
    </location>
</feature>
<dbReference type="PANTHER" id="PTHR36434">
    <property type="entry name" value="MEMBRANE PROTEASE YUGP-RELATED"/>
    <property type="match status" value="1"/>
</dbReference>